<reference evidence="2" key="1">
    <citation type="submission" date="2014-12" db="EMBL/GenBank/DDBJ databases">
        <authorList>
            <person name="Huang H.-H."/>
            <person name="Chen S.-C."/>
            <person name="Lai M.-C."/>
        </authorList>
    </citation>
    <scope>NUCLEOTIDE SEQUENCE</scope>
    <source>
        <strain evidence="2">K1F9705b</strain>
    </source>
</reference>
<feature type="domain" description="Glutamine amidotransferase type-2" evidence="1">
    <location>
        <begin position="38"/>
        <end position="130"/>
    </location>
</feature>
<evidence type="ECO:0000313" key="3">
    <source>
        <dbReference type="Proteomes" id="UP000730161"/>
    </source>
</evidence>
<dbReference type="SUPFAM" id="SSF52402">
    <property type="entry name" value="Adenine nucleotide alpha hydrolases-like"/>
    <property type="match status" value="1"/>
</dbReference>
<accession>A0A8J7W8C4</accession>
<dbReference type="Proteomes" id="UP000730161">
    <property type="component" value="Unassembled WGS sequence"/>
</dbReference>
<dbReference type="PANTHER" id="PTHR43284">
    <property type="entry name" value="ASPARAGINE SYNTHETASE (GLUTAMINE-HYDROLYZING)"/>
    <property type="match status" value="1"/>
</dbReference>
<dbReference type="PANTHER" id="PTHR43284:SF1">
    <property type="entry name" value="ASPARAGINE SYNTHETASE"/>
    <property type="match status" value="1"/>
</dbReference>
<protein>
    <recommendedName>
        <fullName evidence="1">Glutamine amidotransferase type-2 domain-containing protein</fullName>
    </recommendedName>
</protein>
<comment type="caution">
    <text evidence="2">The sequence shown here is derived from an EMBL/GenBank/DDBJ whole genome shotgun (WGS) entry which is preliminary data.</text>
</comment>
<gene>
    <name evidence="2" type="ORF">RJ53_01650</name>
</gene>
<keyword evidence="3" id="KW-1185">Reference proteome</keyword>
<dbReference type="SUPFAM" id="SSF56235">
    <property type="entry name" value="N-terminal nucleophile aminohydrolases (Ntn hydrolases)"/>
    <property type="match status" value="1"/>
</dbReference>
<dbReference type="Gene3D" id="3.40.50.620">
    <property type="entry name" value="HUPs"/>
    <property type="match status" value="1"/>
</dbReference>
<dbReference type="Gene3D" id="3.60.20.10">
    <property type="entry name" value="Glutamine Phosphoribosylpyrophosphate, subunit 1, domain 1"/>
    <property type="match status" value="1"/>
</dbReference>
<evidence type="ECO:0000313" key="2">
    <source>
        <dbReference type="EMBL" id="MBR1368267.1"/>
    </source>
</evidence>
<dbReference type="EMBL" id="JWHL01000002">
    <property type="protein sequence ID" value="MBR1368267.1"/>
    <property type="molecule type" value="Genomic_DNA"/>
</dbReference>
<dbReference type="InterPro" id="IPR017932">
    <property type="entry name" value="GATase_2_dom"/>
</dbReference>
<sequence length="556" mass="64376">MQKIKEVSYLIDCSSYAHGLFGRCSLDKFSNDKTFSNKEGKLICVDGITFNLQDLLHKYNAQSYGDLINLMEKKYGWQFVNRLRGNFSGYIHNETENTLLLFTDHIASKPVYYSFDKASGTLLFGSEIAPIIYGMKKMGLSVTVDQDGAYSLLSLGYMLEDTTLFQEIHKLPPGNVLNFKNGTISLMEYYRIKSTPYIDEDDDTILAELDCRFREAIRMEYRKDLEYNYQHIATLSGGLDSRTNVGYAKKLGFDSILCFCFSQSDYDDDRIAKRICSEKGLEYLFFSLDHGNYLLENIDEIIGSNSGQIFYAGSAHLYNVLKKISFKNYGLVHTGIAGEPLKGTSLSHGFHGEINEESLNHITYSKTLLGKVNISYKEINELNENDEIFMFYQRAINCVWNGFRAIEQFTEYASPFLYHDFLDYVMRINPKRRYGENLYLNWINRYIPEFSEYPWERYGLAPKYPKLILNNYRMGRALMRRFNTGCNNSMNPAQYWWDNNPKLRDAIVASYEQDISIIDMYPPLSQDVHTLFENGTFIEKTQVLTLIRGLELLEGK</sequence>
<name>A0A8J7W8C4_9EURY</name>
<dbReference type="InterPro" id="IPR029055">
    <property type="entry name" value="Ntn_hydrolases_N"/>
</dbReference>
<dbReference type="InterPro" id="IPR051786">
    <property type="entry name" value="ASN_synthetase/amidase"/>
</dbReference>
<dbReference type="AlphaFoldDB" id="A0A8J7W8C4"/>
<proteinExistence type="predicted"/>
<dbReference type="Pfam" id="PF13537">
    <property type="entry name" value="GATase_7"/>
    <property type="match status" value="1"/>
</dbReference>
<dbReference type="InterPro" id="IPR014729">
    <property type="entry name" value="Rossmann-like_a/b/a_fold"/>
</dbReference>
<evidence type="ECO:0000259" key="1">
    <source>
        <dbReference type="Pfam" id="PF13537"/>
    </source>
</evidence>
<organism evidence="2 3">
    <name type="scientific">Methanocalculus chunghsingensis</name>
    <dbReference type="NCBI Taxonomy" id="156457"/>
    <lineage>
        <taxon>Archaea</taxon>
        <taxon>Methanobacteriati</taxon>
        <taxon>Methanobacteriota</taxon>
        <taxon>Stenosarchaea group</taxon>
        <taxon>Methanomicrobia</taxon>
        <taxon>Methanomicrobiales</taxon>
        <taxon>Methanocalculaceae</taxon>
        <taxon>Methanocalculus</taxon>
    </lineage>
</organism>